<proteinExistence type="predicted"/>
<keyword evidence="1" id="KW-0732">Signal</keyword>
<reference evidence="2 3" key="2">
    <citation type="submission" date="2018-11" db="EMBL/GenBank/DDBJ databases">
        <authorList>
            <consortium name="Pathogen Informatics"/>
        </authorList>
    </citation>
    <scope>NUCLEOTIDE SEQUENCE [LARGE SCALE GENOMIC DNA]</scope>
</reference>
<protein>
    <submittedName>
        <fullName evidence="2 4">Uncharacterized protein</fullName>
    </submittedName>
</protein>
<evidence type="ECO:0000313" key="4">
    <source>
        <dbReference type="WBParaSite" id="NBR_0001434401-mRNA-1"/>
    </source>
</evidence>
<accession>A0A0N4YCQ9</accession>
<dbReference type="Proteomes" id="UP000271162">
    <property type="component" value="Unassembled WGS sequence"/>
</dbReference>
<gene>
    <name evidence="2" type="ORF">NBR_LOCUS14345</name>
</gene>
<name>A0A0N4YCQ9_NIPBR</name>
<dbReference type="WBParaSite" id="NBR_0001434401-mRNA-1">
    <property type="protein sequence ID" value="NBR_0001434401-mRNA-1"/>
    <property type="gene ID" value="NBR_0001434401"/>
</dbReference>
<reference evidence="4" key="1">
    <citation type="submission" date="2017-02" db="UniProtKB">
        <authorList>
            <consortium name="WormBaseParasite"/>
        </authorList>
    </citation>
    <scope>IDENTIFICATION</scope>
</reference>
<evidence type="ECO:0000313" key="3">
    <source>
        <dbReference type="Proteomes" id="UP000271162"/>
    </source>
</evidence>
<evidence type="ECO:0000313" key="2">
    <source>
        <dbReference type="EMBL" id="VDL77934.1"/>
    </source>
</evidence>
<organism evidence="4">
    <name type="scientific">Nippostrongylus brasiliensis</name>
    <name type="common">Rat hookworm</name>
    <dbReference type="NCBI Taxonomy" id="27835"/>
    <lineage>
        <taxon>Eukaryota</taxon>
        <taxon>Metazoa</taxon>
        <taxon>Ecdysozoa</taxon>
        <taxon>Nematoda</taxon>
        <taxon>Chromadorea</taxon>
        <taxon>Rhabditida</taxon>
        <taxon>Rhabditina</taxon>
        <taxon>Rhabditomorpha</taxon>
        <taxon>Strongyloidea</taxon>
        <taxon>Heligmosomidae</taxon>
        <taxon>Nippostrongylus</taxon>
    </lineage>
</organism>
<keyword evidence="3" id="KW-1185">Reference proteome</keyword>
<dbReference type="EMBL" id="UYSL01021326">
    <property type="protein sequence ID" value="VDL77934.1"/>
    <property type="molecule type" value="Genomic_DNA"/>
</dbReference>
<feature type="chain" id="PRO_5043125524" evidence="1">
    <location>
        <begin position="17"/>
        <end position="111"/>
    </location>
</feature>
<dbReference type="OMA" id="CEHDKTA"/>
<dbReference type="AlphaFoldDB" id="A0A0N4YCQ9"/>
<feature type="signal peptide" evidence="1">
    <location>
        <begin position="1"/>
        <end position="16"/>
    </location>
</feature>
<sequence length="111" mass="13151">MYSLLVHSLLITTVFAYNFGPPCIPERINYAVRYSCLENADQDEYYDRMARLRGEPSAFARTGFYDRLFRIGNTRARQSETFVYDPTYGYNPNLPKNGPYFYRYSNFFTRS</sequence>
<dbReference type="OrthoDB" id="5819611at2759"/>
<evidence type="ECO:0000256" key="1">
    <source>
        <dbReference type="SAM" id="SignalP"/>
    </source>
</evidence>